<keyword evidence="1" id="KW-0677">Repeat</keyword>
<reference evidence="4" key="1">
    <citation type="submission" date="2020-10" db="EMBL/GenBank/DDBJ databases">
        <authorList>
            <person name="Gilroy R."/>
        </authorList>
    </citation>
    <scope>NUCLEOTIDE SEQUENCE</scope>
    <source>
        <strain evidence="4">USAMLcec3-3695</strain>
    </source>
</reference>
<gene>
    <name evidence="4" type="ORF">IAA61_02010</name>
</gene>
<reference evidence="4" key="2">
    <citation type="journal article" date="2021" name="PeerJ">
        <title>Extensive microbial diversity within the chicken gut microbiome revealed by metagenomics and culture.</title>
        <authorList>
            <person name="Gilroy R."/>
            <person name="Ravi A."/>
            <person name="Getino M."/>
            <person name="Pursley I."/>
            <person name="Horton D.L."/>
            <person name="Alikhan N.F."/>
            <person name="Baker D."/>
            <person name="Gharbi K."/>
            <person name="Hall N."/>
            <person name="Watson M."/>
            <person name="Adriaenssens E.M."/>
            <person name="Foster-Nyarko E."/>
            <person name="Jarju S."/>
            <person name="Secka A."/>
            <person name="Antonio M."/>
            <person name="Oren A."/>
            <person name="Chaudhuri R.R."/>
            <person name="La Ragione R."/>
            <person name="Hildebrand F."/>
            <person name="Pallen M.J."/>
        </authorList>
    </citation>
    <scope>NUCLEOTIDE SEQUENCE</scope>
    <source>
        <strain evidence="4">USAMLcec3-3695</strain>
    </source>
</reference>
<evidence type="ECO:0000313" key="4">
    <source>
        <dbReference type="EMBL" id="HIU56572.1"/>
    </source>
</evidence>
<dbReference type="EMBL" id="DVNB01000024">
    <property type="protein sequence ID" value="HIU56572.1"/>
    <property type="molecule type" value="Genomic_DNA"/>
</dbReference>
<proteinExistence type="predicted"/>
<evidence type="ECO:0000313" key="5">
    <source>
        <dbReference type="Proteomes" id="UP000824109"/>
    </source>
</evidence>
<feature type="domain" description="SLH" evidence="3">
    <location>
        <begin position="25"/>
        <end position="88"/>
    </location>
</feature>
<protein>
    <submittedName>
        <fullName evidence="4">S-layer homology domain-containing protein</fullName>
    </submittedName>
</protein>
<dbReference type="Pfam" id="PF00395">
    <property type="entry name" value="SLH"/>
    <property type="match status" value="2"/>
</dbReference>
<comment type="caution">
    <text evidence="4">The sequence shown here is derived from an EMBL/GenBank/DDBJ whole genome shotgun (WGS) entry which is preliminary data.</text>
</comment>
<evidence type="ECO:0000256" key="1">
    <source>
        <dbReference type="ARBA" id="ARBA00022737"/>
    </source>
</evidence>
<evidence type="ECO:0000259" key="3">
    <source>
        <dbReference type="PROSITE" id="PS51272"/>
    </source>
</evidence>
<feature type="chain" id="PRO_5039572207" evidence="2">
    <location>
        <begin position="27"/>
        <end position="999"/>
    </location>
</feature>
<dbReference type="PROSITE" id="PS51272">
    <property type="entry name" value="SLH"/>
    <property type="match status" value="2"/>
</dbReference>
<evidence type="ECO:0000256" key="2">
    <source>
        <dbReference type="SAM" id="SignalP"/>
    </source>
</evidence>
<dbReference type="AlphaFoldDB" id="A0A9D1SEE0"/>
<sequence length="999" mass="108258">MIKNLKKVISSAAAVAIVASSASAFAVTFPDVDESASYANAVETVSALGVVVGDDNGLFNPDANVTRAEFTTMVVRALGEEAAATAATTSSFTDAANTSVHWAAGYIAQGVADGWINGYGDGTFKPDNTVTYAEAVKMLVSAIGYELYAQNAGGYPSGYLSYGGSLDIIDGVSVEGNSTELTRSQCAVLVNNAMQAPLVLTGDITVGGSLGTVTEQQYTTMNGTGSGWQTLLTKFHDAYVVRGRVMETSKSQSGSGLDDDEVSFRVEAADNFDNEYYGSTGSDPVEFDMRVGDTDAANRIFEYSEAVVQKNKDTDEWVILSINTYGQSKTETFAASDVDSDGMGISDPVDTTDFSGVLTDSSKGNYRIPVFKGTSTSTTKYRVDENVALYVNGVEVSDDLDDAFGKYVLLNSVGDVTLIDSTEPGSTSTDGYYDFIMVDYYVDAVVDSVTESSSNIRMFFKANDSNVAQSRLQWDPEDEDVTVTFTKDDAEIAYTDVAEFDVLSIAYDVEVGFAQSTFYDVIVSSNTVSGRVTSRDEEDGVVTIDGNEYEFNERLYNINNVELSTDYTLYLDAFGYVAYIGEGDSAKNYGIVVGMYMGSGDDYATVRLIGTDGNVVEYEARDDAAENAFWNILTGEETYPDTNPSITKADLSRDTIQNNVVVYTLSSGDIRLREHLDPVNDNGVLPFRTSGSNSRLGNYTISDTATKIIDVDSYLGSDSNAGVMSVSSFAEDTDYTAYVYDRSNTSNVYRFVIVVEGTASINPDTTFAVVKSNPRTTDIDGTEYLSMTVCRDGAEDVTLLYEDTNASFTRGDVVIYSMNADGTANELHKIISMSGMSRYESLRDAVLANDNFSSFVSSDVLPYLDDKTDPRNEWFKSTDNKEAEAYFGPILRKDASSIDLIVSQSNGESNINEDIESFTIDSNTDVYVYDYSERSDSDNRVYAGQGGNSTDAIYNGTYVDKDETIVSWDAVQSDDVKPNFALVKVVDNDVTEVVVFVAD</sequence>
<feature type="domain" description="SLH" evidence="3">
    <location>
        <begin position="89"/>
        <end position="153"/>
    </location>
</feature>
<dbReference type="Proteomes" id="UP000824109">
    <property type="component" value="Unassembled WGS sequence"/>
</dbReference>
<name>A0A9D1SEE0_9FIRM</name>
<accession>A0A9D1SEE0</accession>
<feature type="signal peptide" evidence="2">
    <location>
        <begin position="1"/>
        <end position="26"/>
    </location>
</feature>
<keyword evidence="2" id="KW-0732">Signal</keyword>
<organism evidence="4 5">
    <name type="scientific">Candidatus Ornithomonoglobus merdipullorum</name>
    <dbReference type="NCBI Taxonomy" id="2840895"/>
    <lineage>
        <taxon>Bacteria</taxon>
        <taxon>Bacillati</taxon>
        <taxon>Bacillota</taxon>
        <taxon>Clostridia</taxon>
        <taxon>Candidatus Ornithomonoglobus</taxon>
    </lineage>
</organism>
<dbReference type="InterPro" id="IPR001119">
    <property type="entry name" value="SLH_dom"/>
</dbReference>